<dbReference type="InterPro" id="IPR015414">
    <property type="entry name" value="TMEM64"/>
</dbReference>
<comment type="similarity">
    <text evidence="6">Belongs to the TVP38/TMEM64 family.</text>
</comment>
<evidence type="ECO:0000256" key="3">
    <source>
        <dbReference type="ARBA" id="ARBA00022692"/>
    </source>
</evidence>
<evidence type="ECO:0000313" key="8">
    <source>
        <dbReference type="EMBL" id="MES1928266.1"/>
    </source>
</evidence>
<gene>
    <name evidence="8" type="ORF">SADO_03385</name>
</gene>
<sequence>MSKLLQRIPAGYSLLALALLLVCVTWMLLPIDVWIESMSGWVERQGVWGVIVFGLIYALATLLMAPGAPMSLAAGLIFKWWGVPIVVVSATLGAMLAFMAGRHLARSRVERAIAKRPRLQALDRAVAADGWKIVGLLRLSPLIPFNAQNYFFGATNIGFLPFSMATAIAIIPGTVMYVYLGSIGAATGAGNGAPYWTLVIGGLVATLAVVCLVSHRARTLLAAHGVDNEDESKC</sequence>
<keyword evidence="4 6" id="KW-1133">Transmembrane helix</keyword>
<keyword evidence="3 6" id="KW-0812">Transmembrane</keyword>
<organism evidence="8 9">
    <name type="scientific">Salinisphaera dokdonensis CL-ES53</name>
    <dbReference type="NCBI Taxonomy" id="1304272"/>
    <lineage>
        <taxon>Bacteria</taxon>
        <taxon>Pseudomonadati</taxon>
        <taxon>Pseudomonadota</taxon>
        <taxon>Gammaproteobacteria</taxon>
        <taxon>Salinisphaerales</taxon>
        <taxon>Salinisphaeraceae</taxon>
        <taxon>Salinisphaera</taxon>
    </lineage>
</organism>
<feature type="transmembrane region" description="Helical" evidence="6">
    <location>
        <begin position="80"/>
        <end position="101"/>
    </location>
</feature>
<feature type="transmembrane region" description="Helical" evidence="6">
    <location>
        <begin position="192"/>
        <end position="213"/>
    </location>
</feature>
<feature type="transmembrane region" description="Helical" evidence="6">
    <location>
        <begin position="47"/>
        <end position="68"/>
    </location>
</feature>
<name>A0ABV2AX92_9GAMM</name>
<evidence type="ECO:0000256" key="1">
    <source>
        <dbReference type="ARBA" id="ARBA00004651"/>
    </source>
</evidence>
<comment type="caution">
    <text evidence="8">The sequence shown here is derived from an EMBL/GenBank/DDBJ whole genome shotgun (WGS) entry which is preliminary data.</text>
</comment>
<keyword evidence="9" id="KW-1185">Reference proteome</keyword>
<keyword evidence="5 6" id="KW-0472">Membrane</keyword>
<dbReference type="EMBL" id="APND01000001">
    <property type="protein sequence ID" value="MES1928266.1"/>
    <property type="molecule type" value="Genomic_DNA"/>
</dbReference>
<feature type="domain" description="VTT" evidence="7">
    <location>
        <begin position="66"/>
        <end position="182"/>
    </location>
</feature>
<dbReference type="RefSeq" id="WP_353109229.1">
    <property type="nucleotide sequence ID" value="NZ_APND01000001.1"/>
</dbReference>
<evidence type="ECO:0000259" key="7">
    <source>
        <dbReference type="Pfam" id="PF09335"/>
    </source>
</evidence>
<comment type="subcellular location">
    <subcellularLocation>
        <location evidence="1 6">Cell membrane</location>
        <topology evidence="1 6">Multi-pass membrane protein</topology>
    </subcellularLocation>
</comment>
<evidence type="ECO:0000256" key="6">
    <source>
        <dbReference type="RuleBase" id="RU366058"/>
    </source>
</evidence>
<evidence type="ECO:0000256" key="2">
    <source>
        <dbReference type="ARBA" id="ARBA00022475"/>
    </source>
</evidence>
<evidence type="ECO:0000256" key="5">
    <source>
        <dbReference type="ARBA" id="ARBA00023136"/>
    </source>
</evidence>
<dbReference type="Proteomes" id="UP001460888">
    <property type="component" value="Unassembled WGS sequence"/>
</dbReference>
<dbReference type="InterPro" id="IPR032816">
    <property type="entry name" value="VTT_dom"/>
</dbReference>
<feature type="transmembrane region" description="Helical" evidence="6">
    <location>
        <begin position="12"/>
        <end position="35"/>
    </location>
</feature>
<dbReference type="Pfam" id="PF09335">
    <property type="entry name" value="VTT_dom"/>
    <property type="match status" value="1"/>
</dbReference>
<evidence type="ECO:0000256" key="4">
    <source>
        <dbReference type="ARBA" id="ARBA00022989"/>
    </source>
</evidence>
<proteinExistence type="inferred from homology"/>
<dbReference type="PANTHER" id="PTHR12677:SF59">
    <property type="entry name" value="GOLGI APPARATUS MEMBRANE PROTEIN TVP38-RELATED"/>
    <property type="match status" value="1"/>
</dbReference>
<accession>A0ABV2AX92</accession>
<evidence type="ECO:0000313" key="9">
    <source>
        <dbReference type="Proteomes" id="UP001460888"/>
    </source>
</evidence>
<dbReference type="PANTHER" id="PTHR12677">
    <property type="entry name" value="GOLGI APPARATUS MEMBRANE PROTEIN TVP38-RELATED"/>
    <property type="match status" value="1"/>
</dbReference>
<reference evidence="8 9" key="1">
    <citation type="submission" date="2013-03" db="EMBL/GenBank/DDBJ databases">
        <title>Salinisphaera dokdonensis CL-ES53 Genome Sequencing.</title>
        <authorList>
            <person name="Li C."/>
            <person name="Lai Q."/>
            <person name="Shao Z."/>
        </authorList>
    </citation>
    <scope>NUCLEOTIDE SEQUENCE [LARGE SCALE GENOMIC DNA]</scope>
    <source>
        <strain evidence="8 9">CL-ES53</strain>
    </source>
</reference>
<protein>
    <recommendedName>
        <fullName evidence="6">TVP38/TMEM64 family membrane protein</fullName>
    </recommendedName>
</protein>
<feature type="transmembrane region" description="Helical" evidence="6">
    <location>
        <begin position="159"/>
        <end position="180"/>
    </location>
</feature>
<keyword evidence="2 6" id="KW-1003">Cell membrane</keyword>